<dbReference type="RefSeq" id="WP_187304048.1">
    <property type="nucleotide sequence ID" value="NZ_JACRYT010000022.1"/>
</dbReference>
<evidence type="ECO:0000256" key="4">
    <source>
        <dbReference type="RuleBase" id="RU003423"/>
    </source>
</evidence>
<evidence type="ECO:0000259" key="7">
    <source>
        <dbReference type="PROSITE" id="PS51826"/>
    </source>
</evidence>
<keyword evidence="9" id="KW-1185">Reference proteome</keyword>
<reference evidence="8" key="1">
    <citation type="submission" date="2020-08" db="EMBL/GenBank/DDBJ databases">
        <title>Genome public.</title>
        <authorList>
            <person name="Liu C."/>
            <person name="Sun Q."/>
        </authorList>
    </citation>
    <scope>NUCLEOTIDE SEQUENCE</scope>
    <source>
        <strain evidence="8">BX12</strain>
    </source>
</reference>
<gene>
    <name evidence="8" type="ORF">H9L42_14080</name>
</gene>
<dbReference type="PANTHER" id="PTHR23151:SF90">
    <property type="entry name" value="DIHYDROLIPOYLLYSINE-RESIDUE ACETYLTRANSFERASE COMPONENT OF PYRUVATE DEHYDROGENASE COMPLEX, MITOCHONDRIAL-RELATED"/>
    <property type="match status" value="1"/>
</dbReference>
<dbReference type="Gene3D" id="3.30.559.10">
    <property type="entry name" value="Chloramphenicol acetyltransferase-like domain"/>
    <property type="match status" value="1"/>
</dbReference>
<accession>A0A923SRR4</accession>
<dbReference type="Pfam" id="PF00198">
    <property type="entry name" value="2-oxoacid_dh"/>
    <property type="match status" value="1"/>
</dbReference>
<keyword evidence="4" id="KW-0012">Acyltransferase</keyword>
<evidence type="ECO:0000259" key="6">
    <source>
        <dbReference type="PROSITE" id="PS50968"/>
    </source>
</evidence>
<evidence type="ECO:0000313" key="8">
    <source>
        <dbReference type="EMBL" id="MBC6680951.1"/>
    </source>
</evidence>
<dbReference type="InterPro" id="IPR003016">
    <property type="entry name" value="2-oxoA_DH_lipoyl-BS"/>
</dbReference>
<dbReference type="Pfam" id="PF02817">
    <property type="entry name" value="E3_binding"/>
    <property type="match status" value="1"/>
</dbReference>
<protein>
    <recommendedName>
        <fullName evidence="4">Dihydrolipoamide acetyltransferase component of pyruvate dehydrogenase complex</fullName>
        <ecNumber evidence="4">2.3.1.-</ecNumber>
    </recommendedName>
</protein>
<dbReference type="Pfam" id="PF00364">
    <property type="entry name" value="Biotin_lipoyl"/>
    <property type="match status" value="1"/>
</dbReference>
<dbReference type="SUPFAM" id="SSF52777">
    <property type="entry name" value="CoA-dependent acyltransferases"/>
    <property type="match status" value="1"/>
</dbReference>
<dbReference type="InterPro" id="IPR023213">
    <property type="entry name" value="CAT-like_dom_sf"/>
</dbReference>
<dbReference type="EMBL" id="JACRYT010000022">
    <property type="protein sequence ID" value="MBC6680951.1"/>
    <property type="molecule type" value="Genomic_DNA"/>
</dbReference>
<feature type="compositionally biased region" description="Basic and acidic residues" evidence="5">
    <location>
        <begin position="102"/>
        <end position="116"/>
    </location>
</feature>
<dbReference type="PROSITE" id="PS00189">
    <property type="entry name" value="LIPOYL"/>
    <property type="match status" value="1"/>
</dbReference>
<feature type="region of interest" description="Disordered" evidence="5">
    <location>
        <begin position="96"/>
        <end position="140"/>
    </location>
</feature>
<dbReference type="PROSITE" id="PS50968">
    <property type="entry name" value="BIOTINYL_LIPOYL"/>
    <property type="match status" value="1"/>
</dbReference>
<organism evidence="8 9">
    <name type="scientific">Zhenpiania hominis</name>
    <dbReference type="NCBI Taxonomy" id="2763644"/>
    <lineage>
        <taxon>Bacteria</taxon>
        <taxon>Bacillati</taxon>
        <taxon>Bacillota</taxon>
        <taxon>Clostridia</taxon>
        <taxon>Peptostreptococcales</taxon>
        <taxon>Anaerovoracaceae</taxon>
        <taxon>Zhenpiania</taxon>
    </lineage>
</organism>
<dbReference type="SUPFAM" id="SSF47005">
    <property type="entry name" value="Peripheral subunit-binding domain of 2-oxo acid dehydrogenase complex"/>
    <property type="match status" value="2"/>
</dbReference>
<feature type="domain" description="Lipoyl-binding" evidence="6">
    <location>
        <begin position="2"/>
        <end position="77"/>
    </location>
</feature>
<keyword evidence="4" id="KW-0808">Transferase</keyword>
<comment type="cofactor">
    <cofactor evidence="1 4">
        <name>(R)-lipoate</name>
        <dbReference type="ChEBI" id="CHEBI:83088"/>
    </cofactor>
</comment>
<dbReference type="PROSITE" id="PS51826">
    <property type="entry name" value="PSBD"/>
    <property type="match status" value="1"/>
</dbReference>
<dbReference type="Proteomes" id="UP000602647">
    <property type="component" value="Unassembled WGS sequence"/>
</dbReference>
<dbReference type="PANTHER" id="PTHR23151">
    <property type="entry name" value="DIHYDROLIPOAMIDE ACETYL/SUCCINYL-TRANSFERASE-RELATED"/>
    <property type="match status" value="1"/>
</dbReference>
<dbReference type="InterPro" id="IPR000089">
    <property type="entry name" value="Biotin_lipoyl"/>
</dbReference>
<evidence type="ECO:0000256" key="5">
    <source>
        <dbReference type="SAM" id="MobiDB-lite"/>
    </source>
</evidence>
<dbReference type="GO" id="GO:0006086">
    <property type="term" value="P:pyruvate decarboxylation to acetyl-CoA"/>
    <property type="evidence" value="ECO:0007669"/>
    <property type="project" value="InterPro"/>
</dbReference>
<evidence type="ECO:0000256" key="1">
    <source>
        <dbReference type="ARBA" id="ARBA00001938"/>
    </source>
</evidence>
<sequence length="477" mass="50796">MAEIIIMPKLGFNMNEGKLVEWYKKEGDAVAKGEPLFSVETDKTNMDIEATGDGVVKKLLIEAGDTIPVTLPIAVIGAAEEDASAAIEDAASQLKAGGAEKAAQEEAPTKAEEAPSAKETVPEPAAAPKGEGGRLKISPRARRVAAENDLSLEGLSIVGTGWQGGICEQDILDYLASNRLKITPVARAMAEAEGLDPETITGTGVNGKIMKEDVEKALAEKMAAAAQTAVEAEAGAGERKFSPDGKEILEEVPYAGVRKVIGDRMSESKFTAPHLYFTQKVDLEKLLKLRKEVNAAQDKKTSVTDYIARATILALQKYPEMNASLVGDTIVKYKSVNLGIAVASPTGLIVPNIKDAQNLSVVELSKAASPLFEKARAGKLAIDEYTGGSFTISNLGMFGIENFTAIINPPEVGILSISSTKDEPVVITDEDGNKEIAIRPMMNIQVSVDHRVIDGLLAAQFVTEIKNLLEHPMSLMV</sequence>
<dbReference type="InterPro" id="IPR036625">
    <property type="entry name" value="E3-bd_dom_sf"/>
</dbReference>
<dbReference type="SUPFAM" id="SSF51230">
    <property type="entry name" value="Single hybrid motif"/>
    <property type="match status" value="1"/>
</dbReference>
<dbReference type="GO" id="GO:0045254">
    <property type="term" value="C:pyruvate dehydrogenase complex"/>
    <property type="evidence" value="ECO:0007669"/>
    <property type="project" value="InterPro"/>
</dbReference>
<dbReference type="Gene3D" id="4.10.320.10">
    <property type="entry name" value="E3-binding domain"/>
    <property type="match status" value="2"/>
</dbReference>
<keyword evidence="3 4" id="KW-0450">Lipoyl</keyword>
<proteinExistence type="inferred from homology"/>
<dbReference type="CDD" id="cd06849">
    <property type="entry name" value="lipoyl_domain"/>
    <property type="match status" value="1"/>
</dbReference>
<evidence type="ECO:0000313" key="9">
    <source>
        <dbReference type="Proteomes" id="UP000602647"/>
    </source>
</evidence>
<dbReference type="AlphaFoldDB" id="A0A923SRR4"/>
<dbReference type="InterPro" id="IPR011053">
    <property type="entry name" value="Single_hybrid_motif"/>
</dbReference>
<evidence type="ECO:0000256" key="2">
    <source>
        <dbReference type="ARBA" id="ARBA00007317"/>
    </source>
</evidence>
<dbReference type="Gene3D" id="2.40.50.100">
    <property type="match status" value="1"/>
</dbReference>
<comment type="caution">
    <text evidence="8">The sequence shown here is derived from an EMBL/GenBank/DDBJ whole genome shotgun (WGS) entry which is preliminary data.</text>
</comment>
<dbReference type="InterPro" id="IPR004167">
    <property type="entry name" value="PSBD"/>
</dbReference>
<dbReference type="InterPro" id="IPR045257">
    <property type="entry name" value="E2/Pdx1"/>
</dbReference>
<comment type="similarity">
    <text evidence="2 4">Belongs to the 2-oxoacid dehydrogenase family.</text>
</comment>
<name>A0A923SRR4_9FIRM</name>
<evidence type="ECO:0000256" key="3">
    <source>
        <dbReference type="ARBA" id="ARBA00022823"/>
    </source>
</evidence>
<dbReference type="EC" id="2.3.1.-" evidence="4"/>
<dbReference type="InterPro" id="IPR001078">
    <property type="entry name" value="2-oxoacid_DH_actylTfrase"/>
</dbReference>
<dbReference type="GO" id="GO:0016746">
    <property type="term" value="F:acyltransferase activity"/>
    <property type="evidence" value="ECO:0007669"/>
    <property type="project" value="UniProtKB-KW"/>
</dbReference>
<feature type="domain" description="Peripheral subunit-binding (PSBD)" evidence="7">
    <location>
        <begin position="181"/>
        <end position="218"/>
    </location>
</feature>